<feature type="compositionally biased region" description="Low complexity" evidence="1">
    <location>
        <begin position="98"/>
        <end position="128"/>
    </location>
</feature>
<dbReference type="AlphaFoldDB" id="A0A974HJG7"/>
<feature type="compositionally biased region" description="Basic and acidic residues" evidence="1">
    <location>
        <begin position="226"/>
        <end position="240"/>
    </location>
</feature>
<name>A0A974HJG7_XENLA</name>
<organism evidence="2 3">
    <name type="scientific">Xenopus laevis</name>
    <name type="common">African clawed frog</name>
    <dbReference type="NCBI Taxonomy" id="8355"/>
    <lineage>
        <taxon>Eukaryota</taxon>
        <taxon>Metazoa</taxon>
        <taxon>Chordata</taxon>
        <taxon>Craniata</taxon>
        <taxon>Vertebrata</taxon>
        <taxon>Euteleostomi</taxon>
        <taxon>Amphibia</taxon>
        <taxon>Batrachia</taxon>
        <taxon>Anura</taxon>
        <taxon>Pipoidea</taxon>
        <taxon>Pipidae</taxon>
        <taxon>Xenopodinae</taxon>
        <taxon>Xenopus</taxon>
        <taxon>Xenopus</taxon>
    </lineage>
</organism>
<accession>A0A974HJG7</accession>
<protein>
    <submittedName>
        <fullName evidence="2">Uncharacterized protein</fullName>
    </submittedName>
</protein>
<reference evidence="3" key="1">
    <citation type="journal article" date="2016" name="Nature">
        <title>Genome evolution in the allotetraploid frog Xenopus laevis.</title>
        <authorList>
            <person name="Session A.M."/>
            <person name="Uno Y."/>
            <person name="Kwon T."/>
            <person name="Chapman J.A."/>
            <person name="Toyoda A."/>
            <person name="Takahashi S."/>
            <person name="Fukui A."/>
            <person name="Hikosaka A."/>
            <person name="Suzuki A."/>
            <person name="Kondo M."/>
            <person name="van Heeringen S.J."/>
            <person name="Quigley I."/>
            <person name="Heinz S."/>
            <person name="Ogino H."/>
            <person name="Ochi H."/>
            <person name="Hellsten U."/>
            <person name="Lyons J.B."/>
            <person name="Simakov O."/>
            <person name="Putnam N."/>
            <person name="Stites J."/>
            <person name="Kuroki Y."/>
            <person name="Tanaka T."/>
            <person name="Michiue T."/>
            <person name="Watanabe M."/>
            <person name="Bogdanovic O."/>
            <person name="Lister R."/>
            <person name="Georgiou G."/>
            <person name="Paranjpe S.S."/>
            <person name="van Kruijsbergen I."/>
            <person name="Shu S."/>
            <person name="Carlson J."/>
            <person name="Kinoshita T."/>
            <person name="Ohta Y."/>
            <person name="Mawaribuchi S."/>
            <person name="Jenkins J."/>
            <person name="Grimwood J."/>
            <person name="Schmutz J."/>
            <person name="Mitros T."/>
            <person name="Mozaffari S.V."/>
            <person name="Suzuki Y."/>
            <person name="Haramoto Y."/>
            <person name="Yamamoto T.S."/>
            <person name="Takagi C."/>
            <person name="Heald R."/>
            <person name="Miller K."/>
            <person name="Haudenschild C."/>
            <person name="Kitzman J."/>
            <person name="Nakayama T."/>
            <person name="Izutsu Y."/>
            <person name="Robert J."/>
            <person name="Fortriede J."/>
            <person name="Burns K."/>
            <person name="Lotay V."/>
            <person name="Karimi K."/>
            <person name="Yasuoka Y."/>
            <person name="Dichmann D.S."/>
            <person name="Flajnik M.F."/>
            <person name="Houston D.W."/>
            <person name="Shendure J."/>
            <person name="DuPasquier L."/>
            <person name="Vize P.D."/>
            <person name="Zorn A.M."/>
            <person name="Ito M."/>
            <person name="Marcotte E.M."/>
            <person name="Wallingford J.B."/>
            <person name="Ito Y."/>
            <person name="Asashima M."/>
            <person name="Ueno N."/>
            <person name="Matsuda Y."/>
            <person name="Veenstra G.J."/>
            <person name="Fujiyama A."/>
            <person name="Harland R.M."/>
            <person name="Taira M."/>
            <person name="Rokhsar D.S."/>
        </authorList>
    </citation>
    <scope>NUCLEOTIDE SEQUENCE [LARGE SCALE GENOMIC DNA]</scope>
    <source>
        <strain evidence="3">J</strain>
    </source>
</reference>
<feature type="compositionally biased region" description="Polar residues" evidence="1">
    <location>
        <begin position="298"/>
        <end position="308"/>
    </location>
</feature>
<evidence type="ECO:0000313" key="2">
    <source>
        <dbReference type="EMBL" id="OCT79771.1"/>
    </source>
</evidence>
<dbReference type="EMBL" id="CM004474">
    <property type="protein sequence ID" value="OCT79771.1"/>
    <property type="molecule type" value="Genomic_DNA"/>
</dbReference>
<proteinExistence type="predicted"/>
<feature type="region of interest" description="Disordered" evidence="1">
    <location>
        <begin position="226"/>
        <end position="314"/>
    </location>
</feature>
<dbReference type="Proteomes" id="UP000694892">
    <property type="component" value="Chromosome 5L"/>
</dbReference>
<feature type="non-terminal residue" evidence="2">
    <location>
        <position position="766"/>
    </location>
</feature>
<feature type="region of interest" description="Disordered" evidence="1">
    <location>
        <begin position="36"/>
        <end position="128"/>
    </location>
</feature>
<evidence type="ECO:0000313" key="3">
    <source>
        <dbReference type="Proteomes" id="UP000694892"/>
    </source>
</evidence>
<feature type="compositionally biased region" description="Polar residues" evidence="1">
    <location>
        <begin position="742"/>
        <end position="766"/>
    </location>
</feature>
<feature type="region of interest" description="Disordered" evidence="1">
    <location>
        <begin position="1"/>
        <end position="21"/>
    </location>
</feature>
<feature type="region of interest" description="Disordered" evidence="1">
    <location>
        <begin position="741"/>
        <end position="766"/>
    </location>
</feature>
<sequence length="766" mass="81057">MEGMCGGTGNQKAADAEVQPENAASVCAKVVTAHAHASATDVLGEQGSEVGPLNRPHRRCRPPARLSPEASGKQRRTASPSAGAVRALRGNGAPIPPSAATVSRARSSATGRSGERAPSATARAGGGARAPAAAQCGATEGMAPLLPCACYYRRTVQAPHKDPGGIYRGPQMNPLSRQATPVGPLHLHAGHLGFLHLLGPSSSGRGLGSQAAAAAWGHDVVTAHSRAHDGVAGQHRERGGHPSSSSMDPSRAPRHELRQESLGRDSSARPEGRDWLDSLHGSDSDSSQDRTTRRSWLPSRSSNNNTEMSGARANNAGVVRAADRIADAGHPDQRPEASQAVSGGEYFALPLMQSQRVVSAQAGPGGAQGSLLSLFEGIRNMVASWETAKGGTPTAATVQGASSGGTEGQSTTVLTTPPLGGTELPGAVAKVATPAGQQTAAVAIGPLGVHLKPEVKEKIWKGEFIELYSLLPREDFIDVDEEKDKEKAKKREEEEKKRYRKIPKTFGTWLRAFCIYAGVLGEKQPQLCSSLFCYVDEIWGVLAGLASPARWQTRKKGSQYAFNSMRVSAGGGTRADFGTNAPVVVGGTPSPDVLRRANQAINLQREKGSTPVKLKGMERWLSSYSSQADAVLLRDGFSQGFWIPFQETPGLDCGKNLRSASDHPEVVREKLSKEVSLGRMAGPFGTLPIHNLRVSPLGVVPKKEPETVVGPQIRDAPNPGFGSGFGQDSALFSRIRIRPNPSAWQKPNPNPNLHMQSCDFLSQNKK</sequence>
<feature type="compositionally biased region" description="Basic and acidic residues" evidence="1">
    <location>
        <begin position="251"/>
        <end position="292"/>
    </location>
</feature>
<evidence type="ECO:0000256" key="1">
    <source>
        <dbReference type="SAM" id="MobiDB-lite"/>
    </source>
</evidence>
<gene>
    <name evidence="2" type="ORF">XELAEV_18026581mg</name>
</gene>
<feature type="region of interest" description="Disordered" evidence="1">
    <location>
        <begin position="391"/>
        <end position="410"/>
    </location>
</feature>